<dbReference type="InterPro" id="IPR003961">
    <property type="entry name" value="FN3_dom"/>
</dbReference>
<keyword evidence="1" id="KW-0732">Signal</keyword>
<dbReference type="PROSITE" id="PS50853">
    <property type="entry name" value="FN3"/>
    <property type="match status" value="6"/>
</dbReference>
<keyword evidence="3" id="KW-1133">Transmembrane helix</keyword>
<dbReference type="Gene3D" id="2.60.40.10">
    <property type="entry name" value="Immunoglobulins"/>
    <property type="match status" value="3"/>
</dbReference>
<evidence type="ECO:0000256" key="2">
    <source>
        <dbReference type="SAM" id="MobiDB-lite"/>
    </source>
</evidence>
<feature type="transmembrane region" description="Helical" evidence="3">
    <location>
        <begin position="113"/>
        <end position="134"/>
    </location>
</feature>
<proteinExistence type="predicted"/>
<dbReference type="Gene3D" id="2.60.40.380">
    <property type="entry name" value="Purple acid phosphatase-like, N-terminal"/>
    <property type="match status" value="3"/>
</dbReference>
<dbReference type="GO" id="GO:0003993">
    <property type="term" value="F:acid phosphatase activity"/>
    <property type="evidence" value="ECO:0007669"/>
    <property type="project" value="InterPro"/>
</dbReference>
<dbReference type="InterPro" id="IPR036116">
    <property type="entry name" value="FN3_sf"/>
</dbReference>
<accession>A0A2M8F9F0</accession>
<gene>
    <name evidence="5" type="ORF">CO030_03240</name>
</gene>
<feature type="non-terminal residue" evidence="5">
    <location>
        <position position="1708"/>
    </location>
</feature>
<reference evidence="6" key="1">
    <citation type="submission" date="2017-09" db="EMBL/GenBank/DDBJ databases">
        <title>Depth-based differentiation of microbial function through sediment-hosted aquifers and enrichment of novel symbionts in the deep terrestrial subsurface.</title>
        <authorList>
            <person name="Probst A.J."/>
            <person name="Ladd B."/>
            <person name="Jarett J.K."/>
            <person name="Geller-Mcgrath D.E."/>
            <person name="Sieber C.M.K."/>
            <person name="Emerson J.B."/>
            <person name="Anantharaman K."/>
            <person name="Thomas B.C."/>
            <person name="Malmstrom R."/>
            <person name="Stieglmeier M."/>
            <person name="Klingl A."/>
            <person name="Woyke T."/>
            <person name="Ryan C.M."/>
            <person name="Banfield J.F."/>
        </authorList>
    </citation>
    <scope>NUCLEOTIDE SEQUENCE [LARGE SCALE GENOMIC DNA]</scope>
</reference>
<dbReference type="InterPro" id="IPR013783">
    <property type="entry name" value="Ig-like_fold"/>
</dbReference>
<dbReference type="InterPro" id="IPR015914">
    <property type="entry name" value="PAPs_N"/>
</dbReference>
<evidence type="ECO:0000313" key="6">
    <source>
        <dbReference type="Proteomes" id="UP000231456"/>
    </source>
</evidence>
<feature type="domain" description="Fibronectin type-III" evidence="4">
    <location>
        <begin position="1194"/>
        <end position="1288"/>
    </location>
</feature>
<feature type="compositionally biased region" description="Low complexity" evidence="2">
    <location>
        <begin position="1467"/>
        <end position="1487"/>
    </location>
</feature>
<name>A0A2M8F9F0_9BACT</name>
<dbReference type="Pfam" id="PF16656">
    <property type="entry name" value="Pur_ac_phosph_N"/>
    <property type="match status" value="4"/>
</dbReference>
<dbReference type="PANTHER" id="PTHR22953">
    <property type="entry name" value="ACID PHOSPHATASE RELATED"/>
    <property type="match status" value="1"/>
</dbReference>
<comment type="caution">
    <text evidence="5">The sequence shown here is derived from an EMBL/GenBank/DDBJ whole genome shotgun (WGS) entry which is preliminary data.</text>
</comment>
<evidence type="ECO:0000259" key="4">
    <source>
        <dbReference type="PROSITE" id="PS50853"/>
    </source>
</evidence>
<dbReference type="SMART" id="SM00060">
    <property type="entry name" value="FN3"/>
    <property type="match status" value="6"/>
</dbReference>
<dbReference type="PANTHER" id="PTHR22953:SF153">
    <property type="entry name" value="PURPLE ACID PHOSPHATASE"/>
    <property type="match status" value="1"/>
</dbReference>
<dbReference type="InterPro" id="IPR008963">
    <property type="entry name" value="Purple_acid_Pase-like_N"/>
</dbReference>
<feature type="domain" description="Fibronectin type-III" evidence="4">
    <location>
        <begin position="982"/>
        <end position="1082"/>
    </location>
</feature>
<protein>
    <recommendedName>
        <fullName evidence="4">Fibronectin type-III domain-containing protein</fullName>
    </recommendedName>
</protein>
<dbReference type="CDD" id="cd00063">
    <property type="entry name" value="FN3"/>
    <property type="match status" value="1"/>
</dbReference>
<dbReference type="SUPFAM" id="SSF49265">
    <property type="entry name" value="Fibronectin type III"/>
    <property type="match status" value="1"/>
</dbReference>
<dbReference type="EMBL" id="PFRH01000105">
    <property type="protein sequence ID" value="PJC52362.1"/>
    <property type="molecule type" value="Genomic_DNA"/>
</dbReference>
<dbReference type="InterPro" id="IPR011043">
    <property type="entry name" value="Gal_Oxase/kelch_b-propeller"/>
</dbReference>
<feature type="domain" description="Fibronectin type-III" evidence="4">
    <location>
        <begin position="1522"/>
        <end position="1619"/>
    </location>
</feature>
<evidence type="ECO:0000256" key="3">
    <source>
        <dbReference type="SAM" id="Phobius"/>
    </source>
</evidence>
<feature type="region of interest" description="Disordered" evidence="2">
    <location>
        <begin position="1467"/>
        <end position="1501"/>
    </location>
</feature>
<feature type="domain" description="Fibronectin type-III" evidence="4">
    <location>
        <begin position="1390"/>
        <end position="1481"/>
    </location>
</feature>
<evidence type="ECO:0000256" key="1">
    <source>
        <dbReference type="ARBA" id="ARBA00022729"/>
    </source>
</evidence>
<feature type="region of interest" description="Disordered" evidence="2">
    <location>
        <begin position="1064"/>
        <end position="1084"/>
    </location>
</feature>
<dbReference type="Proteomes" id="UP000231456">
    <property type="component" value="Unassembled WGS sequence"/>
</dbReference>
<dbReference type="InterPro" id="IPR039331">
    <property type="entry name" value="PAPs-like"/>
</dbReference>
<evidence type="ECO:0000313" key="5">
    <source>
        <dbReference type="EMBL" id="PJC52362.1"/>
    </source>
</evidence>
<feature type="domain" description="Fibronectin type-III" evidence="4">
    <location>
        <begin position="1295"/>
        <end position="1383"/>
    </location>
</feature>
<organism evidence="5 6">
    <name type="scientific">Candidatus Magasanikbacteria bacterium CG_4_9_14_0_2_um_filter_42_11</name>
    <dbReference type="NCBI Taxonomy" id="1974643"/>
    <lineage>
        <taxon>Bacteria</taxon>
        <taxon>Candidatus Magasanikiibacteriota</taxon>
    </lineage>
</organism>
<dbReference type="SUPFAM" id="SSF50965">
    <property type="entry name" value="Galactose oxidase, central domain"/>
    <property type="match status" value="1"/>
</dbReference>
<sequence length="1708" mass="184968">MFHRTQTNTDREKTQQSQPDHSSVLRFKNDNYWLWHGMFNSYKSLKESSPAYKDKKRLAYMRNQIILHYVKNFFLFPIWFFRLLVPSYMKGDVNVWTNLKTITINKEFRPLRIAMLSQLVFLFFIVQFGVTVFYKHAAPAYAATYTFTQSSWSGSASTTATGLHPGDATGWTYYYSASSTISAGSDVRLSAVTDSFTKTSDTDFGGATTSSVEVSGSGDSASVVLTSTADEIYDWIQPDGGSSTSTVITDPPVDLGSNQYVGVKYGNYMFYIGDTGSVYRYDVSGNSWDTMSSQTLNSGDSFYMPGTKDTVNGKVYFLAQNDPGTSYAFYSYDLATDTWGTLHNSIYGAHAGWAMYISPEVGAGTIFAYYSNNGAKIQYDIETDLWTFSGAPGGSFSRGGRNSDGTEFYLFSGGIHTYDGATWTTITSTLPSLSGAVGLIHDKNFENFYYYNYNTLYQYNISLNQWAQLSGHPAGTTSYSPILFASDEDNNYIYAIKGGSYTNFHIFDVASSTWTQLVDMPNIYPYHIEQDPENHAIYYAAYSTGKMYKYVSATLTYDTPGTYTSAVIDNGSHAGYTTMDYTTTLNSQTVTLDVRAGDSTDTGDGSWTSWTTGVASGGDISALGTHRYIQYRANLSTSDITKTPTLDDITVNFNTYTSGEVISSPYDSYDAANVLAGVSWTGTTSTDEVIKFQLRTSADGASWTDWMGTDGTSSTYFTASDGSTDISGIDIGDGTNDQWIQYQAFLTSAGAATPILSGVTMTYVVNATPEVQTVTAVQNSDGTVSISYEVRDTDTLSGGTPGTVLPTIEYWNGSTWIEASTLSADATSTKAVNESTFTAYSLTWYPDIDFDEQYLNSSTGQIRVKANDSEAANNIGSGLSATFALDTKKPIKTSFSIDARTGISPNLTLVGSDDTMAGLEILMSNASTALGADGTNASSGIWMAYTTSFDWTFNANPNTVYYQFRDATGNTSTVYTSTAPQTPQNPVYRDISNSETSEWREFVAWETVELPTPGFKQYNIYRDVDGAGYSLVSTQTDRSVNYYLDTGLTQGSTYSYKITAEDSDDNVSDYSSVVSDAPDGQGGSDFTSPTISNVASSAVGPQTATITWDTDEPSDSTIEYITVTGGDFSTADSIGIATMLDTTAGLGQHTVVLTNLQPNTTYYYQVKSTDPSTNLGTSKDGVDGYSFTTLSGPTISEISVTDVANQSATISWQTDSAATSYVYYSTTTNFSSPTQTGSVDETTSHAVTVSNLTADTQYYYYVQSGAASDKNVVDGQITYYSFITTNDATAPTITFNSNTDITNLSDTGVTISWTTDQSASSTLEYGTTDSYGTTEQNNNYNTNHTYTLSSLTLGTTYYVRLKNTDANQNTSTSTEFTFTTTDSTDITAPTITSVTTTLVSDIKAVITWTTDEGSSSQVLYGTTSDTLTSETTNDTASNLNHTVVITGLTANTPYYYIVKSADANGNTTTSTPTQTFTTTETLSTETEVTTREDTSYQQGYDAAPRGGGGGIIIVNADSDKIPPTISGNKVINIGDKTATITWQANENSDGVVEYGLSQNNLVNSAIEIPRASLKTNHQVTVSRLFPFTTYYYKLTSADKSYNISAPLIGSFTTGLTNDDGTFTSGETNESLDALSEADAESVYLASLQRATDIIRSMSSQVSLGILESTLLEQNTMISELSRILPTPVISGEAVVEAGSTYVTISWLT</sequence>
<keyword evidence="3" id="KW-0812">Transmembrane</keyword>
<feature type="domain" description="Fibronectin type-III" evidence="4">
    <location>
        <begin position="1090"/>
        <end position="1192"/>
    </location>
</feature>
<keyword evidence="3" id="KW-0472">Membrane</keyword>
<feature type="region of interest" description="Disordered" evidence="2">
    <location>
        <begin position="1"/>
        <end position="21"/>
    </location>
</feature>
<dbReference type="SUPFAM" id="SSF49363">
    <property type="entry name" value="Purple acid phosphatase, N-terminal domain"/>
    <property type="match status" value="4"/>
</dbReference>
<dbReference type="GO" id="GO:0046872">
    <property type="term" value="F:metal ion binding"/>
    <property type="evidence" value="ECO:0007669"/>
    <property type="project" value="InterPro"/>
</dbReference>